<keyword evidence="2" id="KW-1185">Reference proteome</keyword>
<sequence>MIPAGRTPLSTADIAKRQGRKTLLRGAVQQLPEPISRPGARTLIWDADQIDAHLAGKPVPELPADESPDDLLDREEARNVLVGLGVELKPEAWRAYINHGYAPEPDREIFGVGHWYRRTIVAWPDQRPGEGAGGGRPHGSKDSKPRDRATNPRLREADARKARVQKVLADSNGQASAADIAAAEGISERQAYRLLTQLQGPAE</sequence>
<dbReference type="Proteomes" id="UP001377168">
    <property type="component" value="Unassembled WGS sequence"/>
</dbReference>
<accession>A0ACC6Q8Z6</accession>
<organism evidence="1 2">
    <name type="scientific">Streptomyces achmelvichensis</name>
    <dbReference type="NCBI Taxonomy" id="3134111"/>
    <lineage>
        <taxon>Bacteria</taxon>
        <taxon>Bacillati</taxon>
        <taxon>Actinomycetota</taxon>
        <taxon>Actinomycetes</taxon>
        <taxon>Kitasatosporales</taxon>
        <taxon>Streptomycetaceae</taxon>
        <taxon>Streptomyces</taxon>
    </lineage>
</organism>
<evidence type="ECO:0000313" key="1">
    <source>
        <dbReference type="EMBL" id="MEJ8640192.1"/>
    </source>
</evidence>
<proteinExistence type="predicted"/>
<name>A0ACC6Q8Z6_9ACTN</name>
<evidence type="ECO:0000313" key="2">
    <source>
        <dbReference type="Proteomes" id="UP001377168"/>
    </source>
</evidence>
<protein>
    <submittedName>
        <fullName evidence="1">Uncharacterized protein</fullName>
    </submittedName>
</protein>
<reference evidence="1" key="1">
    <citation type="submission" date="2024-03" db="EMBL/GenBank/DDBJ databases">
        <title>Novel Streptomyces species of biotechnological and ecological value are a feature of Machair soil.</title>
        <authorList>
            <person name="Prole J.R."/>
            <person name="Goodfellow M."/>
            <person name="Allenby N."/>
            <person name="Ward A.C."/>
        </authorList>
    </citation>
    <scope>NUCLEOTIDE SEQUENCE</scope>
    <source>
        <strain evidence="1">MS2.AVA.5</strain>
    </source>
</reference>
<comment type="caution">
    <text evidence="1">The sequence shown here is derived from an EMBL/GenBank/DDBJ whole genome shotgun (WGS) entry which is preliminary data.</text>
</comment>
<gene>
    <name evidence="1" type="ORF">WKI67_43705</name>
</gene>
<dbReference type="EMBL" id="JBBKAJ010000039">
    <property type="protein sequence ID" value="MEJ8640192.1"/>
    <property type="molecule type" value="Genomic_DNA"/>
</dbReference>